<proteinExistence type="predicted"/>
<sequence>MVPDEVIYDINVFCSRMKNRVVGYGNGTGVVTKDGYYRAIGERWKIERVLEHKRRSSRKSTEFDINTPYHARQIRQGFVYQSLWKCNCEIQSCLQVLIDALNVSLIFEYEHVSFTATQLEW</sequence>
<dbReference type="EMBL" id="BQNB010009486">
    <property type="protein sequence ID" value="GJS64204.1"/>
    <property type="molecule type" value="Genomic_DNA"/>
</dbReference>
<gene>
    <name evidence="1" type="ORF">Tco_0678768</name>
</gene>
<organism evidence="1 2">
    <name type="scientific">Tanacetum coccineum</name>
    <dbReference type="NCBI Taxonomy" id="301880"/>
    <lineage>
        <taxon>Eukaryota</taxon>
        <taxon>Viridiplantae</taxon>
        <taxon>Streptophyta</taxon>
        <taxon>Embryophyta</taxon>
        <taxon>Tracheophyta</taxon>
        <taxon>Spermatophyta</taxon>
        <taxon>Magnoliopsida</taxon>
        <taxon>eudicotyledons</taxon>
        <taxon>Gunneridae</taxon>
        <taxon>Pentapetalae</taxon>
        <taxon>asterids</taxon>
        <taxon>campanulids</taxon>
        <taxon>Asterales</taxon>
        <taxon>Asteraceae</taxon>
        <taxon>Asteroideae</taxon>
        <taxon>Anthemideae</taxon>
        <taxon>Anthemidinae</taxon>
        <taxon>Tanacetum</taxon>
    </lineage>
</organism>
<dbReference type="Proteomes" id="UP001151760">
    <property type="component" value="Unassembled WGS sequence"/>
</dbReference>
<evidence type="ECO:0000313" key="2">
    <source>
        <dbReference type="Proteomes" id="UP001151760"/>
    </source>
</evidence>
<evidence type="ECO:0000313" key="1">
    <source>
        <dbReference type="EMBL" id="GJS64204.1"/>
    </source>
</evidence>
<comment type="caution">
    <text evidence="1">The sequence shown here is derived from an EMBL/GenBank/DDBJ whole genome shotgun (WGS) entry which is preliminary data.</text>
</comment>
<reference evidence="1" key="1">
    <citation type="journal article" date="2022" name="Int. J. Mol. Sci.">
        <title>Draft Genome of Tanacetum Coccineum: Genomic Comparison of Closely Related Tanacetum-Family Plants.</title>
        <authorList>
            <person name="Yamashiro T."/>
            <person name="Shiraishi A."/>
            <person name="Nakayama K."/>
            <person name="Satake H."/>
        </authorList>
    </citation>
    <scope>NUCLEOTIDE SEQUENCE</scope>
</reference>
<name>A0ABQ4XFZ8_9ASTR</name>
<keyword evidence="2" id="KW-1185">Reference proteome</keyword>
<accession>A0ABQ4XFZ8</accession>
<reference evidence="1" key="2">
    <citation type="submission" date="2022-01" db="EMBL/GenBank/DDBJ databases">
        <authorList>
            <person name="Yamashiro T."/>
            <person name="Shiraishi A."/>
            <person name="Satake H."/>
            <person name="Nakayama K."/>
        </authorList>
    </citation>
    <scope>NUCLEOTIDE SEQUENCE</scope>
</reference>
<protein>
    <submittedName>
        <fullName evidence="1">Uncharacterized protein</fullName>
    </submittedName>
</protein>